<dbReference type="Proteomes" id="UP000289886">
    <property type="component" value="Unassembled WGS sequence"/>
</dbReference>
<keyword evidence="2" id="KW-1185">Reference proteome</keyword>
<name>A0A662YLF8_ACIRT</name>
<dbReference type="GO" id="GO:0000281">
    <property type="term" value="P:mitotic cytokinesis"/>
    <property type="evidence" value="ECO:0007669"/>
    <property type="project" value="InterPro"/>
</dbReference>
<dbReference type="AlphaFoldDB" id="A0A662YLF8"/>
<dbReference type="GO" id="GO:0000724">
    <property type="term" value="P:double-strand break repair via homologous recombination"/>
    <property type="evidence" value="ECO:0007669"/>
    <property type="project" value="InterPro"/>
</dbReference>
<protein>
    <submittedName>
        <fullName evidence="1">Zinc finger FYVE domain-containing protein 26</fullName>
    </submittedName>
</protein>
<dbReference type="GO" id="GO:0032266">
    <property type="term" value="F:phosphatidylinositol-3-phosphate binding"/>
    <property type="evidence" value="ECO:0007669"/>
    <property type="project" value="InterPro"/>
</dbReference>
<dbReference type="EMBL" id="SCEB01001030">
    <property type="protein sequence ID" value="RXM97580.1"/>
    <property type="molecule type" value="Genomic_DNA"/>
</dbReference>
<dbReference type="InterPro" id="IPR028730">
    <property type="entry name" value="ZFYVE26"/>
</dbReference>
<dbReference type="GO" id="GO:0005765">
    <property type="term" value="C:lysosomal membrane"/>
    <property type="evidence" value="ECO:0007669"/>
    <property type="project" value="TreeGrafter"/>
</dbReference>
<dbReference type="GO" id="GO:0032465">
    <property type="term" value="P:regulation of cytokinesis"/>
    <property type="evidence" value="ECO:0007669"/>
    <property type="project" value="TreeGrafter"/>
</dbReference>
<dbReference type="PANTHER" id="PTHR46591:SF1">
    <property type="entry name" value="ZINC FINGER FYVE DOMAIN-CONTAINING PROTEIN 26"/>
    <property type="match status" value="1"/>
</dbReference>
<comment type="caution">
    <text evidence="1">The sequence shown here is derived from an EMBL/GenBank/DDBJ whole genome shotgun (WGS) entry which is preliminary data.</text>
</comment>
<dbReference type="PANTHER" id="PTHR46591">
    <property type="entry name" value="ZINC FINGER FYVE DOMAIN-CONTAINING PROTEIN 26"/>
    <property type="match status" value="1"/>
</dbReference>
<accession>A0A662YLF8</accession>
<dbReference type="GO" id="GO:0005813">
    <property type="term" value="C:centrosome"/>
    <property type="evidence" value="ECO:0007669"/>
    <property type="project" value="TreeGrafter"/>
</dbReference>
<reference evidence="1 2" key="1">
    <citation type="submission" date="2019-01" db="EMBL/GenBank/DDBJ databases">
        <title>Draft Genome and Complete Hox-Cluster Characterization of the Sterlet Sturgeon (Acipenser ruthenus).</title>
        <authorList>
            <person name="Wei Q."/>
        </authorList>
    </citation>
    <scope>NUCLEOTIDE SEQUENCE [LARGE SCALE GENOMIC DNA]</scope>
    <source>
        <strain evidence="1">WHYD16114868_AA</strain>
        <tissue evidence="1">Blood</tissue>
    </source>
</reference>
<evidence type="ECO:0000313" key="1">
    <source>
        <dbReference type="EMBL" id="RXM97580.1"/>
    </source>
</evidence>
<dbReference type="GO" id="GO:0030496">
    <property type="term" value="C:midbody"/>
    <property type="evidence" value="ECO:0007669"/>
    <property type="project" value="TreeGrafter"/>
</dbReference>
<proteinExistence type="predicted"/>
<sequence length="88" mass="10130">MHPFGREEASSLEKLFVFFTQCLQRGEWALAQACVPQLREWQAGGVGRVQEILQAIVACPYQLRYVCFTKHLGACTRNTWQLFLELNP</sequence>
<organism evidence="1 2">
    <name type="scientific">Acipenser ruthenus</name>
    <name type="common">Sterlet sturgeon</name>
    <dbReference type="NCBI Taxonomy" id="7906"/>
    <lineage>
        <taxon>Eukaryota</taxon>
        <taxon>Metazoa</taxon>
        <taxon>Chordata</taxon>
        <taxon>Craniata</taxon>
        <taxon>Vertebrata</taxon>
        <taxon>Euteleostomi</taxon>
        <taxon>Actinopterygii</taxon>
        <taxon>Chondrostei</taxon>
        <taxon>Acipenseriformes</taxon>
        <taxon>Acipenseridae</taxon>
        <taxon>Acipenser</taxon>
    </lineage>
</organism>
<evidence type="ECO:0000313" key="2">
    <source>
        <dbReference type="Proteomes" id="UP000289886"/>
    </source>
</evidence>
<gene>
    <name evidence="1" type="ORF">EOD39_14245</name>
</gene>